<dbReference type="Proteomes" id="UP000230787">
    <property type="component" value="Unassembled WGS sequence"/>
</dbReference>
<dbReference type="InterPro" id="IPR058094">
    <property type="entry name" value="Ig-like_OmpL47-like"/>
</dbReference>
<feature type="domain" description="Fibronectin type-III" evidence="2">
    <location>
        <begin position="822"/>
        <end position="919"/>
    </location>
</feature>
<dbReference type="InterPro" id="IPR001322">
    <property type="entry name" value="Lamin_tail_dom"/>
</dbReference>
<name>A0A2H0WJX0_UNCKA</name>
<dbReference type="Gene3D" id="2.60.40.1260">
    <property type="entry name" value="Lamin Tail domain"/>
    <property type="match status" value="1"/>
</dbReference>
<dbReference type="Pfam" id="PF00932">
    <property type="entry name" value="LTD"/>
    <property type="match status" value="1"/>
</dbReference>
<comment type="caution">
    <text evidence="4">The sequence shown here is derived from an EMBL/GenBank/DDBJ whole genome shotgun (WGS) entry which is preliminary data.</text>
</comment>
<keyword evidence="1" id="KW-0812">Transmembrane</keyword>
<evidence type="ECO:0008006" key="6">
    <source>
        <dbReference type="Google" id="ProtNLM"/>
    </source>
</evidence>
<evidence type="ECO:0000256" key="1">
    <source>
        <dbReference type="SAM" id="Phobius"/>
    </source>
</evidence>
<evidence type="ECO:0000313" key="5">
    <source>
        <dbReference type="Proteomes" id="UP000230787"/>
    </source>
</evidence>
<evidence type="ECO:0000259" key="2">
    <source>
        <dbReference type="PROSITE" id="PS50853"/>
    </source>
</evidence>
<accession>A0A2H0WJX0</accession>
<dbReference type="Gene3D" id="2.60.40.10">
    <property type="entry name" value="Immunoglobulins"/>
    <property type="match status" value="2"/>
</dbReference>
<dbReference type="Pfam" id="PF13290">
    <property type="entry name" value="CHB_HEX_C_1"/>
    <property type="match status" value="1"/>
</dbReference>
<sequence length="1014" mass="110560">MAGLLSNLSIPGSSGFATHITSTPRSFSKTGVKILVEVFLLSFGRPIFVTRANFAPLSKRYCIVGRHFSILVASATCPPSFIGTSKSTRTKTFLFFKSFISLKVFIAIYKKSFYTITITLLPVHLKNLYSKIFFAILVVIAGCFLSANPVEASSVPIINELSPYPQDDIDWVELYNLGDSSIDIGGWILNNSDSGPTIGGPNVTFTAGTVIPAGGYLVVEKGVGANKFGFDLKHYETHVTLYKPDLTIASKLIYIGDPGTDHSWGLYPNGTGIVTNFAILTKGASNGGEDTVPPVIPGNPGWGKSIPPIGYAGDGVGIDGFVPCGGYLKNDGAYRRLWGQALDDSGINMYQIQEVKDGSLIYSGGELTNYTGTFIPGVSDGASEGNYYVRVRAIDTYGNASISDAVWADTSPYLSWCKMTIDITPPATTDSLLDSLWRKEDVLVNLTCSDNFGCFNTYYTLDGENPTNFSNSGTSFSVTTDGIYNLKYFSVDNAGNSEEVKTSANVIKLDKTKPNNVPTEDFGEWVNNPNLTFQWPESLDGTGSGVSYYQFWLSTAGNETNALDLDFASPNKWKYVGNVLTYTLTNEEAALLSLGSTYYAKVKAVDNAGNTANTYSSSWSDGIRLDTQTPSSLFTSPSAGFYNAAGWSGDISGTATDDDSGVSKVELKVKVVTALGENKYWNGADFDLSEHWLTAAGTGAWDYSFTPIEGGYVIYYKAYDNAGNIETANEASGIVFDKTAPQVSHSLSSVSPATITISAVEDNLDKIEYQYDSEAGVWLVYSQPLISIEGEHTFYYRALDKAGNISSTKSFVVKFLREDTESPLPVDNLRAEAFDSLVVLEWDFSPSLDVDYYRIYKSENKKFIPNPETRFAEVSFDVGSYDDEDVENDTTYYYYVVAFDTAGNNSPAEGVSAKPSKEEEEVVVEEIPNLELPQGAVLGVEEKLAEAETAKFLAPKMEKEINPNENNSEQGNVLAVEDKADEEVASPLSVWDFWWVILIIFGIGGIGFYAYRKR</sequence>
<protein>
    <recommendedName>
        <fullName evidence="6">LTD domain-containing protein</fullName>
    </recommendedName>
</protein>
<evidence type="ECO:0000259" key="3">
    <source>
        <dbReference type="PROSITE" id="PS51841"/>
    </source>
</evidence>
<organism evidence="4 5">
    <name type="scientific">candidate division WWE3 bacterium CG09_land_8_20_14_0_10_39_24</name>
    <dbReference type="NCBI Taxonomy" id="1975088"/>
    <lineage>
        <taxon>Bacteria</taxon>
        <taxon>Katanobacteria</taxon>
    </lineage>
</organism>
<dbReference type="SUPFAM" id="SSF74853">
    <property type="entry name" value="Lamin A/C globular tail domain"/>
    <property type="match status" value="1"/>
</dbReference>
<dbReference type="InterPro" id="IPR036116">
    <property type="entry name" value="FN3_sf"/>
</dbReference>
<reference evidence="5" key="1">
    <citation type="submission" date="2017-09" db="EMBL/GenBank/DDBJ databases">
        <title>Depth-based differentiation of microbial function through sediment-hosted aquifers and enrichment of novel symbionts in the deep terrestrial subsurface.</title>
        <authorList>
            <person name="Probst A.J."/>
            <person name="Ladd B."/>
            <person name="Jarett J.K."/>
            <person name="Geller-Mcgrath D.E."/>
            <person name="Sieber C.M.K."/>
            <person name="Emerson J.B."/>
            <person name="Anantharaman K."/>
            <person name="Thomas B.C."/>
            <person name="Malmstrom R."/>
            <person name="Stieglmeier M."/>
            <person name="Klingl A."/>
            <person name="Woyke T."/>
            <person name="Ryan C.M."/>
            <person name="Banfield J.F."/>
        </authorList>
    </citation>
    <scope>NUCLEOTIDE SEQUENCE [LARGE SCALE GENOMIC DNA]</scope>
</reference>
<dbReference type="InterPro" id="IPR013783">
    <property type="entry name" value="Ig-like_fold"/>
</dbReference>
<dbReference type="Pfam" id="PF12245">
    <property type="entry name" value="Big_3_2"/>
    <property type="match status" value="1"/>
</dbReference>
<dbReference type="Gene3D" id="3.30.1920.20">
    <property type="match status" value="1"/>
</dbReference>
<gene>
    <name evidence="4" type="ORF">COT69_01245</name>
</gene>
<dbReference type="PROSITE" id="PS51841">
    <property type="entry name" value="LTD"/>
    <property type="match status" value="1"/>
</dbReference>
<dbReference type="SMART" id="SM00060">
    <property type="entry name" value="FN3"/>
    <property type="match status" value="2"/>
</dbReference>
<keyword evidence="1" id="KW-0472">Membrane</keyword>
<evidence type="ECO:0000313" key="4">
    <source>
        <dbReference type="EMBL" id="PIS12962.1"/>
    </source>
</evidence>
<feature type="domain" description="LTD" evidence="3">
    <location>
        <begin position="146"/>
        <end position="281"/>
    </location>
</feature>
<dbReference type="NCBIfam" id="NF047446">
    <property type="entry name" value="barrel_OmpL47"/>
    <property type="match status" value="1"/>
</dbReference>
<dbReference type="InterPro" id="IPR036415">
    <property type="entry name" value="Lamin_tail_dom_sf"/>
</dbReference>
<keyword evidence="1" id="KW-1133">Transmembrane helix</keyword>
<dbReference type="EMBL" id="PEZN01000018">
    <property type="protein sequence ID" value="PIS12962.1"/>
    <property type="molecule type" value="Genomic_DNA"/>
</dbReference>
<dbReference type="InterPro" id="IPR059177">
    <property type="entry name" value="GH29D-like_dom"/>
</dbReference>
<dbReference type="InterPro" id="IPR022038">
    <property type="entry name" value="Ig-like_bact"/>
</dbReference>
<dbReference type="AlphaFoldDB" id="A0A2H0WJX0"/>
<dbReference type="InterPro" id="IPR003961">
    <property type="entry name" value="FN3_dom"/>
</dbReference>
<dbReference type="PROSITE" id="PS50853">
    <property type="entry name" value="FN3"/>
    <property type="match status" value="1"/>
</dbReference>
<feature type="transmembrane region" description="Helical" evidence="1">
    <location>
        <begin position="993"/>
        <end position="1011"/>
    </location>
</feature>
<dbReference type="SUPFAM" id="SSF49265">
    <property type="entry name" value="Fibronectin type III"/>
    <property type="match status" value="2"/>
</dbReference>
<proteinExistence type="predicted"/>